<evidence type="ECO:0000256" key="5">
    <source>
        <dbReference type="ARBA" id="ARBA00022741"/>
    </source>
</evidence>
<gene>
    <name evidence="12" type="ORF">RN001_008091</name>
</gene>
<evidence type="ECO:0000256" key="1">
    <source>
        <dbReference type="ARBA" id="ARBA00004141"/>
    </source>
</evidence>
<dbReference type="CDD" id="cd18579">
    <property type="entry name" value="ABC_6TM_ABCC_D1"/>
    <property type="match status" value="1"/>
</dbReference>
<keyword evidence="4" id="KW-0677">Repeat</keyword>
<dbReference type="InterPro" id="IPR003439">
    <property type="entry name" value="ABC_transporter-like_ATP-bd"/>
</dbReference>
<dbReference type="AlphaFoldDB" id="A0AAN7SR81"/>
<dbReference type="SMART" id="SM00382">
    <property type="entry name" value="AAA"/>
    <property type="match status" value="2"/>
</dbReference>
<feature type="transmembrane region" description="Helical" evidence="9">
    <location>
        <begin position="680"/>
        <end position="703"/>
    </location>
</feature>
<evidence type="ECO:0000256" key="8">
    <source>
        <dbReference type="ARBA" id="ARBA00023136"/>
    </source>
</evidence>
<feature type="domain" description="ABC transporter" evidence="10">
    <location>
        <begin position="406"/>
        <end position="626"/>
    </location>
</feature>
<dbReference type="Pfam" id="PF00005">
    <property type="entry name" value="ABC_tran"/>
    <property type="match status" value="2"/>
</dbReference>
<feature type="transmembrane region" description="Helical" evidence="9">
    <location>
        <begin position="847"/>
        <end position="867"/>
    </location>
</feature>
<dbReference type="GO" id="GO:0005524">
    <property type="term" value="F:ATP binding"/>
    <property type="evidence" value="ECO:0007669"/>
    <property type="project" value="UniProtKB-KW"/>
</dbReference>
<keyword evidence="3 9" id="KW-0812">Transmembrane</keyword>
<dbReference type="FunFam" id="3.40.50.300:FF:000973">
    <property type="entry name" value="Multidrug resistance-associated protein 4"/>
    <property type="match status" value="1"/>
</dbReference>
<keyword evidence="2" id="KW-0813">Transport</keyword>
<feature type="domain" description="ABC transmembrane type-1" evidence="11">
    <location>
        <begin position="695"/>
        <end position="990"/>
    </location>
</feature>
<dbReference type="SUPFAM" id="SSF90123">
    <property type="entry name" value="ABC transporter transmembrane region"/>
    <property type="match status" value="2"/>
</dbReference>
<evidence type="ECO:0000256" key="3">
    <source>
        <dbReference type="ARBA" id="ARBA00022692"/>
    </source>
</evidence>
<evidence type="ECO:0000313" key="13">
    <source>
        <dbReference type="Proteomes" id="UP001353858"/>
    </source>
</evidence>
<dbReference type="GO" id="GO:0016887">
    <property type="term" value="F:ATP hydrolysis activity"/>
    <property type="evidence" value="ECO:0007669"/>
    <property type="project" value="InterPro"/>
</dbReference>
<keyword evidence="8 9" id="KW-0472">Membrane</keyword>
<feature type="transmembrane region" description="Helical" evidence="9">
    <location>
        <begin position="231"/>
        <end position="249"/>
    </location>
</feature>
<dbReference type="PANTHER" id="PTHR24223:SF448">
    <property type="entry name" value="FI20146P1-RELATED"/>
    <property type="match status" value="1"/>
</dbReference>
<feature type="transmembrane region" description="Helical" evidence="9">
    <location>
        <begin position="750"/>
        <end position="774"/>
    </location>
</feature>
<protein>
    <submittedName>
        <fullName evidence="12">Uncharacterized protein</fullName>
    </submittedName>
</protein>
<evidence type="ECO:0000256" key="2">
    <source>
        <dbReference type="ARBA" id="ARBA00022448"/>
    </source>
</evidence>
<feature type="domain" description="ABC transmembrane type-1" evidence="11">
    <location>
        <begin position="96"/>
        <end position="372"/>
    </location>
</feature>
<dbReference type="Pfam" id="PF00664">
    <property type="entry name" value="ABC_membrane"/>
    <property type="match status" value="2"/>
</dbReference>
<dbReference type="PROSITE" id="PS50929">
    <property type="entry name" value="ABC_TM1F"/>
    <property type="match status" value="2"/>
</dbReference>
<feature type="transmembrane region" description="Helical" evidence="9">
    <location>
        <begin position="83"/>
        <end position="109"/>
    </location>
</feature>
<dbReference type="PANTHER" id="PTHR24223">
    <property type="entry name" value="ATP-BINDING CASSETTE SUB-FAMILY C"/>
    <property type="match status" value="1"/>
</dbReference>
<name>A0AAN7SR81_9COLE</name>
<dbReference type="CDD" id="cd03244">
    <property type="entry name" value="ABCC_MRP_domain2"/>
    <property type="match status" value="1"/>
</dbReference>
<comment type="caution">
    <text evidence="12">The sequence shown here is derived from an EMBL/GenBank/DDBJ whole genome shotgun (WGS) entry which is preliminary data.</text>
</comment>
<feature type="transmembrane region" description="Helical" evidence="9">
    <location>
        <begin position="307"/>
        <end position="334"/>
    </location>
</feature>
<dbReference type="FunFam" id="1.20.1560.10:FF:000026">
    <property type="entry name" value="Multidrug resistance-associated protein lethal(2)03659"/>
    <property type="match status" value="1"/>
</dbReference>
<keyword evidence="7 9" id="KW-1133">Transmembrane helix</keyword>
<dbReference type="Gene3D" id="3.40.50.300">
    <property type="entry name" value="P-loop containing nucleotide triphosphate hydrolases"/>
    <property type="match status" value="2"/>
</dbReference>
<keyword evidence="5" id="KW-0547">Nucleotide-binding</keyword>
<dbReference type="Proteomes" id="UP001353858">
    <property type="component" value="Unassembled WGS sequence"/>
</dbReference>
<evidence type="ECO:0000259" key="10">
    <source>
        <dbReference type="PROSITE" id="PS50893"/>
    </source>
</evidence>
<dbReference type="Gene3D" id="1.20.1560.10">
    <property type="entry name" value="ABC transporter type 1, transmembrane domain"/>
    <property type="match status" value="2"/>
</dbReference>
<dbReference type="InterPro" id="IPR017871">
    <property type="entry name" value="ABC_transporter-like_CS"/>
</dbReference>
<feature type="transmembrane region" description="Helical" evidence="9">
    <location>
        <begin position="200"/>
        <end position="225"/>
    </location>
</feature>
<keyword evidence="13" id="KW-1185">Reference proteome</keyword>
<keyword evidence="6" id="KW-0067">ATP-binding</keyword>
<evidence type="ECO:0000313" key="12">
    <source>
        <dbReference type="EMBL" id="KAK4879945.1"/>
    </source>
</evidence>
<feature type="domain" description="ABC transporter" evidence="10">
    <location>
        <begin position="1023"/>
        <end position="1252"/>
    </location>
</feature>
<dbReference type="SUPFAM" id="SSF52540">
    <property type="entry name" value="P-loop containing nucleoside triphosphate hydrolases"/>
    <property type="match status" value="2"/>
</dbReference>
<dbReference type="CDD" id="cd03250">
    <property type="entry name" value="ABCC_MRP_domain1"/>
    <property type="match status" value="1"/>
</dbReference>
<sequence>MDSCTTEARAINPKATANIFQKLTFLFTIPIFRKGLRKDLDEKDVYEIIPEYRTDALGLAFEKAWNEEKLNSNPKLLKCFWKLFGLHFLALGIYVGIAKTSLIVAQPILIGKIVSYFEPNQKDISENDAWVYSVLFILCNFGYVLVVHTYTFEIEQLSLKTQSACCNLIYRKCLVLNSISTAEVAAGQAVTLITKDISTFYFSIHFAQQLCVGAIQTVLMTYIMYREIEEAAFAGILFLILFIPIQVYIGKFTSKFRLKTAAKTDERVKITQEILTAMRIIKMFTWEFFFRKKINTIRKNEIQNLRILFYIKAIVVSIGHLTSRFGFYVCAVAYVALGNHITAKKAFVTIGCFGALRSVLTTFFPLGIAQMAELKATLQRITTFLLLEEVQTPKDFAYNKERVGNVSTVKVSAKTSENVSLLDNITFSVQKGVTVITGPTGAGKSTLLKLLIGEVPNDSGAVEIHGKVSYASQEPWLFPATVRQNIIFGEEFCEDRYRKVLEICALDKDISTFPSKDATIVTDRGLNLSKGQKARISLARTIYKKADIYLFDDCLASVDNRVGNYIFNKCLKGFLKDYTCVLVTHNSNYVKEADFIIFLYQGAIAFIGDYDSYKKSDNVNLKSCISVNEEFLENGSEQIDLEDFANDTATESTALLNHSDETGSKVYTEKNKKGSVDKQIYYTYLTSGGGVLMLIFITILFIATQATGSWSDYFVSFWVNLEQNSKELRSNNTTDLNELKKLENVNDNIITFYSVSIAVTILLTLIRSFVFYIFSTKASINLHSAMIDKILNSRMTFFDTNLSGNIINRFSRDLQIIDELIPNILFEFFRVTLSVLGILVVVSSVNAYLLIPSVIFTVVLDCFRRLYMRTGRSLKRLEGSTRSPVIGYLTATLEGLTTIRTNQAQSIVIKQFEKHQDFYCSTVHMNLSTSRAFGFGADLIASFYISIITVSFLILKSNVFVGNVGLAITQAYTLTGLLQWGIRELAELQNQMVSAERFLEYQNIHAENKCGQVFTTWPDNGRIVYNNVSLNYTSNTDPILKDISFEIEPKEQIGVVGRTGAGKTSLISALFRLYFYEGTILIDDIDIKKLSINYLRSKISVIPQDPVLFSGTVRSNLDPYTQHSDEVLWNALGEVGIKTVVNSLDLQIHEGGSQFSVGEKQLLCLARAVIQKNNILILDEATSNIDSVTDSLIQKVVKKKFIDCTVITIAHKLQNVLDNDRIIVLDSGTIIQFDLVANLLRDENGLFYSMMKESGLL</sequence>
<dbReference type="CDD" id="cd18580">
    <property type="entry name" value="ABC_6TM_ABCC_D2"/>
    <property type="match status" value="1"/>
</dbReference>
<dbReference type="InterPro" id="IPR011527">
    <property type="entry name" value="ABC1_TM_dom"/>
</dbReference>
<dbReference type="FunFam" id="3.40.50.300:FF:000163">
    <property type="entry name" value="Multidrug resistance-associated protein member 4"/>
    <property type="match status" value="1"/>
</dbReference>
<comment type="subcellular location">
    <subcellularLocation>
        <location evidence="1">Membrane</location>
        <topology evidence="1">Multi-pass membrane protein</topology>
    </subcellularLocation>
</comment>
<dbReference type="GO" id="GO:0016020">
    <property type="term" value="C:membrane"/>
    <property type="evidence" value="ECO:0007669"/>
    <property type="project" value="UniProtKB-SubCell"/>
</dbReference>
<dbReference type="InterPro" id="IPR044746">
    <property type="entry name" value="ABCC_6TM_D1"/>
</dbReference>
<evidence type="ECO:0000256" key="6">
    <source>
        <dbReference type="ARBA" id="ARBA00022840"/>
    </source>
</evidence>
<dbReference type="FunFam" id="1.20.1560.10:FF:000014">
    <property type="entry name" value="Multidrug resistance-associated protein member 4"/>
    <property type="match status" value="1"/>
</dbReference>
<feature type="transmembrane region" description="Helical" evidence="9">
    <location>
        <begin position="932"/>
        <end position="954"/>
    </location>
</feature>
<accession>A0AAN7SR81</accession>
<feature type="transmembrane region" description="Helical" evidence="9">
    <location>
        <begin position="129"/>
        <end position="150"/>
    </location>
</feature>
<evidence type="ECO:0000259" key="11">
    <source>
        <dbReference type="PROSITE" id="PS50929"/>
    </source>
</evidence>
<dbReference type="PROSITE" id="PS50893">
    <property type="entry name" value="ABC_TRANSPORTER_2"/>
    <property type="match status" value="2"/>
</dbReference>
<reference evidence="13" key="1">
    <citation type="submission" date="2023-01" db="EMBL/GenBank/DDBJ databases">
        <title>Key to firefly adult light organ development and bioluminescence: homeobox transcription factors regulate luciferase expression and transportation to peroxisome.</title>
        <authorList>
            <person name="Fu X."/>
        </authorList>
    </citation>
    <scope>NUCLEOTIDE SEQUENCE [LARGE SCALE GENOMIC DNA]</scope>
</reference>
<evidence type="ECO:0000256" key="4">
    <source>
        <dbReference type="ARBA" id="ARBA00022737"/>
    </source>
</evidence>
<dbReference type="GO" id="GO:0140359">
    <property type="term" value="F:ABC-type transporter activity"/>
    <property type="evidence" value="ECO:0007669"/>
    <property type="project" value="InterPro"/>
</dbReference>
<evidence type="ECO:0000256" key="7">
    <source>
        <dbReference type="ARBA" id="ARBA00022989"/>
    </source>
</evidence>
<feature type="transmembrane region" description="Helical" evidence="9">
    <location>
        <begin position="346"/>
        <end position="369"/>
    </location>
</feature>
<dbReference type="InterPro" id="IPR044726">
    <property type="entry name" value="ABCC_6TM_D2"/>
</dbReference>
<dbReference type="InterPro" id="IPR050173">
    <property type="entry name" value="ABC_transporter_C-like"/>
</dbReference>
<dbReference type="PROSITE" id="PS00211">
    <property type="entry name" value="ABC_TRANSPORTER_1"/>
    <property type="match status" value="2"/>
</dbReference>
<organism evidence="12 13">
    <name type="scientific">Aquatica leii</name>
    <dbReference type="NCBI Taxonomy" id="1421715"/>
    <lineage>
        <taxon>Eukaryota</taxon>
        <taxon>Metazoa</taxon>
        <taxon>Ecdysozoa</taxon>
        <taxon>Arthropoda</taxon>
        <taxon>Hexapoda</taxon>
        <taxon>Insecta</taxon>
        <taxon>Pterygota</taxon>
        <taxon>Neoptera</taxon>
        <taxon>Endopterygota</taxon>
        <taxon>Coleoptera</taxon>
        <taxon>Polyphaga</taxon>
        <taxon>Elateriformia</taxon>
        <taxon>Elateroidea</taxon>
        <taxon>Lampyridae</taxon>
        <taxon>Luciolinae</taxon>
        <taxon>Aquatica</taxon>
    </lineage>
</organism>
<feature type="transmembrane region" description="Helical" evidence="9">
    <location>
        <begin position="960"/>
        <end position="982"/>
    </location>
</feature>
<evidence type="ECO:0000256" key="9">
    <source>
        <dbReference type="SAM" id="Phobius"/>
    </source>
</evidence>
<dbReference type="InterPro" id="IPR027417">
    <property type="entry name" value="P-loop_NTPase"/>
</dbReference>
<proteinExistence type="predicted"/>
<dbReference type="InterPro" id="IPR036640">
    <property type="entry name" value="ABC1_TM_sf"/>
</dbReference>
<dbReference type="EMBL" id="JARPUR010000003">
    <property type="protein sequence ID" value="KAK4879945.1"/>
    <property type="molecule type" value="Genomic_DNA"/>
</dbReference>
<dbReference type="InterPro" id="IPR003593">
    <property type="entry name" value="AAA+_ATPase"/>
</dbReference>